<evidence type="ECO:0000313" key="2">
    <source>
        <dbReference type="EMBL" id="QHT28151.1"/>
    </source>
</evidence>
<evidence type="ECO:0000259" key="1">
    <source>
        <dbReference type="Pfam" id="PF18922"/>
    </source>
</evidence>
<feature type="domain" description="DUF5672" evidence="1">
    <location>
        <begin position="81"/>
        <end position="206"/>
    </location>
</feature>
<dbReference type="EMBL" id="MN738852">
    <property type="protein sequence ID" value="QHT28151.1"/>
    <property type="molecule type" value="Genomic_DNA"/>
</dbReference>
<proteinExistence type="predicted"/>
<sequence length="237" mass="27879">MEYACGHYLMHYYDKKVPIVLDNTSNKCLVIIETRPSFWLPLVIKNAVDKCPGYNLYVFCTPNVNQFLRDALEGDYYRIIINTYMQNIQEYNQLLTNYDFWDQIKEENIIIFQLDTLFLRTPTSEHMQYDYNGAVCGKLNRENEFIINGGLSYRSKKAMLIACKLIDDSYDGLPEDVIFTKLMRKHPELFKLPNISECNDFSIETLGNFDNVIGIHGTDKYYILEKNIYQMLMKTKV</sequence>
<dbReference type="Pfam" id="PF18922">
    <property type="entry name" value="DUF5672"/>
    <property type="match status" value="1"/>
</dbReference>
<name>A0A6C0EHQ7_9ZZZZ</name>
<reference evidence="2" key="1">
    <citation type="journal article" date="2020" name="Nature">
        <title>Giant virus diversity and host interactions through global metagenomics.</title>
        <authorList>
            <person name="Schulz F."/>
            <person name="Roux S."/>
            <person name="Paez-Espino D."/>
            <person name="Jungbluth S."/>
            <person name="Walsh D.A."/>
            <person name="Denef V.J."/>
            <person name="McMahon K.D."/>
            <person name="Konstantinidis K.T."/>
            <person name="Eloe-Fadrosh E.A."/>
            <person name="Kyrpides N.C."/>
            <person name="Woyke T."/>
        </authorList>
    </citation>
    <scope>NUCLEOTIDE SEQUENCE</scope>
    <source>
        <strain evidence="2">GVMAG-M-3300001348-25</strain>
    </source>
</reference>
<dbReference type="AlphaFoldDB" id="A0A6C0EHQ7"/>
<organism evidence="2">
    <name type="scientific">viral metagenome</name>
    <dbReference type="NCBI Taxonomy" id="1070528"/>
    <lineage>
        <taxon>unclassified sequences</taxon>
        <taxon>metagenomes</taxon>
        <taxon>organismal metagenomes</taxon>
    </lineage>
</organism>
<accession>A0A6C0EHQ7</accession>
<protein>
    <recommendedName>
        <fullName evidence="1">DUF5672 domain-containing protein</fullName>
    </recommendedName>
</protein>
<dbReference type="InterPro" id="IPR043729">
    <property type="entry name" value="DUF5672"/>
</dbReference>